<comment type="caution">
    <text evidence="1">The sequence shown here is derived from an EMBL/GenBank/DDBJ whole genome shotgun (WGS) entry which is preliminary data.</text>
</comment>
<evidence type="ECO:0000313" key="1">
    <source>
        <dbReference type="EMBL" id="MEQ2312857.1"/>
    </source>
</evidence>
<keyword evidence="2" id="KW-1185">Reference proteome</keyword>
<gene>
    <name evidence="1" type="ORF">AMECASPLE_035589</name>
</gene>
<evidence type="ECO:0000313" key="2">
    <source>
        <dbReference type="Proteomes" id="UP001469553"/>
    </source>
</evidence>
<dbReference type="Proteomes" id="UP001469553">
    <property type="component" value="Unassembled WGS sequence"/>
</dbReference>
<name>A0ABV1A447_9TELE</name>
<protein>
    <submittedName>
        <fullName evidence="1">Uncharacterized protein</fullName>
    </submittedName>
</protein>
<sequence>MALKHLFTTFVIVGDEVKHHLCKTLEIPLQSADWRTADIKDMGLRKSLNFRHKCRLFGCNKRPFKKARGGGKRLDYAKC</sequence>
<accession>A0ABV1A447</accession>
<proteinExistence type="predicted"/>
<organism evidence="1 2">
    <name type="scientific">Ameca splendens</name>
    <dbReference type="NCBI Taxonomy" id="208324"/>
    <lineage>
        <taxon>Eukaryota</taxon>
        <taxon>Metazoa</taxon>
        <taxon>Chordata</taxon>
        <taxon>Craniata</taxon>
        <taxon>Vertebrata</taxon>
        <taxon>Euteleostomi</taxon>
        <taxon>Actinopterygii</taxon>
        <taxon>Neopterygii</taxon>
        <taxon>Teleostei</taxon>
        <taxon>Neoteleostei</taxon>
        <taxon>Acanthomorphata</taxon>
        <taxon>Ovalentaria</taxon>
        <taxon>Atherinomorphae</taxon>
        <taxon>Cyprinodontiformes</taxon>
        <taxon>Goodeidae</taxon>
        <taxon>Ameca</taxon>
    </lineage>
</organism>
<dbReference type="EMBL" id="JAHRIP010080580">
    <property type="protein sequence ID" value="MEQ2312857.1"/>
    <property type="molecule type" value="Genomic_DNA"/>
</dbReference>
<reference evidence="1 2" key="1">
    <citation type="submission" date="2021-06" db="EMBL/GenBank/DDBJ databases">
        <authorList>
            <person name="Palmer J.M."/>
        </authorList>
    </citation>
    <scope>NUCLEOTIDE SEQUENCE [LARGE SCALE GENOMIC DNA]</scope>
    <source>
        <strain evidence="1 2">AS_MEX2019</strain>
        <tissue evidence="1">Muscle</tissue>
    </source>
</reference>